<evidence type="ECO:0000313" key="1">
    <source>
        <dbReference type="EMBL" id="KAK8597118.1"/>
    </source>
</evidence>
<accession>A0ABR2G9D2</accession>
<name>A0ABR2G9D2_9ROSI</name>
<keyword evidence="2" id="KW-1185">Reference proteome</keyword>
<comment type="caution">
    <text evidence="1">The sequence shown here is derived from an EMBL/GenBank/DDBJ whole genome shotgun (WGS) entry which is preliminary data.</text>
</comment>
<protein>
    <submittedName>
        <fullName evidence="1">Uncharacterized protein</fullName>
    </submittedName>
</protein>
<gene>
    <name evidence="1" type="ORF">V6N12_065594</name>
</gene>
<sequence>MVQEALINDNILAKVSNCGSEYESIVISWERSDEDVRLIDSNEGGENFVNVWPEKVMVDDVGRDDMVNNIPVIRIDLALLLLWWK</sequence>
<dbReference type="EMBL" id="JBBPBM010000002">
    <property type="protein sequence ID" value="KAK8597118.1"/>
    <property type="molecule type" value="Genomic_DNA"/>
</dbReference>
<evidence type="ECO:0000313" key="2">
    <source>
        <dbReference type="Proteomes" id="UP001472677"/>
    </source>
</evidence>
<reference evidence="1 2" key="1">
    <citation type="journal article" date="2024" name="G3 (Bethesda)">
        <title>Genome assembly of Hibiscus sabdariffa L. provides insights into metabolisms of medicinal natural products.</title>
        <authorList>
            <person name="Kim T."/>
        </authorList>
    </citation>
    <scope>NUCLEOTIDE SEQUENCE [LARGE SCALE GENOMIC DNA]</scope>
    <source>
        <strain evidence="1">TK-2024</strain>
        <tissue evidence="1">Old leaves</tissue>
    </source>
</reference>
<proteinExistence type="predicted"/>
<organism evidence="1 2">
    <name type="scientific">Hibiscus sabdariffa</name>
    <name type="common">roselle</name>
    <dbReference type="NCBI Taxonomy" id="183260"/>
    <lineage>
        <taxon>Eukaryota</taxon>
        <taxon>Viridiplantae</taxon>
        <taxon>Streptophyta</taxon>
        <taxon>Embryophyta</taxon>
        <taxon>Tracheophyta</taxon>
        <taxon>Spermatophyta</taxon>
        <taxon>Magnoliopsida</taxon>
        <taxon>eudicotyledons</taxon>
        <taxon>Gunneridae</taxon>
        <taxon>Pentapetalae</taxon>
        <taxon>rosids</taxon>
        <taxon>malvids</taxon>
        <taxon>Malvales</taxon>
        <taxon>Malvaceae</taxon>
        <taxon>Malvoideae</taxon>
        <taxon>Hibiscus</taxon>
    </lineage>
</organism>
<dbReference type="Proteomes" id="UP001472677">
    <property type="component" value="Unassembled WGS sequence"/>
</dbReference>